<evidence type="ECO:0000256" key="3">
    <source>
        <dbReference type="ARBA" id="ARBA00022475"/>
    </source>
</evidence>
<evidence type="ECO:0000259" key="10">
    <source>
        <dbReference type="Pfam" id="PF21088"/>
    </source>
</evidence>
<dbReference type="SUPFAM" id="SSF82861">
    <property type="entry name" value="Mechanosensitive channel protein MscS (YggB), transmembrane region"/>
    <property type="match status" value="1"/>
</dbReference>
<dbReference type="Pfam" id="PF00924">
    <property type="entry name" value="MS_channel_2nd"/>
    <property type="match status" value="1"/>
</dbReference>
<dbReference type="InterPro" id="IPR010920">
    <property type="entry name" value="LSM_dom_sf"/>
</dbReference>
<keyword evidence="5 7" id="KW-1133">Transmembrane helix</keyword>
<sequence>MNYNFWSTVTQYYQLIETAFSYELGYRLGVSIAIFLFFWLFRNKFTKYILYLLVKICSPKATTNEYLITAFRCPLVNTIVALGTYLALRNIFSLTYDHLLDQLLRSFIVLFMAHGIHTLVKLYGNNVEELGKLLDINVDKILIPFFSKMIRFLILALAFVTICSNWGYDINGFIAGLGLGGLAFALAAKDLLANIFSGMVIIADRPFSIGDWIKTSDLEGTIEDINFRSTKIRTFEHALVTVPNSNLINAPIINFTKREMRRITFNLGVTYDTPSHALKTCIEKIQYMLVQHPSIDNKTIFVKFDSFGENGLHIFMYFFTKTTVWEEYLNIKQDVNFQILKILEEENVSIAFPRTSHYFETPLQIINPAQSILTKE</sequence>
<dbReference type="GO" id="GO:0005886">
    <property type="term" value="C:plasma membrane"/>
    <property type="evidence" value="ECO:0007669"/>
    <property type="project" value="UniProtKB-SubCell"/>
</dbReference>
<dbReference type="Gene3D" id="3.30.70.100">
    <property type="match status" value="1"/>
</dbReference>
<keyword evidence="3" id="KW-1003">Cell membrane</keyword>
<dbReference type="Pfam" id="PF21088">
    <property type="entry name" value="MS_channel_1st"/>
    <property type="match status" value="1"/>
</dbReference>
<evidence type="ECO:0000259" key="8">
    <source>
        <dbReference type="Pfam" id="PF00924"/>
    </source>
</evidence>
<keyword evidence="6 7" id="KW-0472">Membrane</keyword>
<dbReference type="InterPro" id="IPR023408">
    <property type="entry name" value="MscS_beta-dom_sf"/>
</dbReference>
<dbReference type="GO" id="GO:0055085">
    <property type="term" value="P:transmembrane transport"/>
    <property type="evidence" value="ECO:0007669"/>
    <property type="project" value="InterPro"/>
</dbReference>
<dbReference type="EMBL" id="FOTS01000057">
    <property type="protein sequence ID" value="SFM22506.1"/>
    <property type="molecule type" value="Genomic_DNA"/>
</dbReference>
<evidence type="ECO:0000256" key="5">
    <source>
        <dbReference type="ARBA" id="ARBA00022989"/>
    </source>
</evidence>
<evidence type="ECO:0000313" key="11">
    <source>
        <dbReference type="EMBL" id="SFM22506.1"/>
    </source>
</evidence>
<dbReference type="PANTHER" id="PTHR43634">
    <property type="entry name" value="OW CONDUCTANCE MECHANOSENSITIVE CHANNEL"/>
    <property type="match status" value="1"/>
</dbReference>
<reference evidence="12" key="1">
    <citation type="submission" date="2016-10" db="EMBL/GenBank/DDBJ databases">
        <authorList>
            <person name="Varghese N."/>
            <person name="Submissions S."/>
        </authorList>
    </citation>
    <scope>NUCLEOTIDE SEQUENCE [LARGE SCALE GENOMIC DNA]</scope>
    <source>
        <strain evidence="12">DSM 13327</strain>
    </source>
</reference>
<dbReference type="InterPro" id="IPR011066">
    <property type="entry name" value="MscS_channel_C_sf"/>
</dbReference>
<dbReference type="Proteomes" id="UP000199520">
    <property type="component" value="Unassembled WGS sequence"/>
</dbReference>
<dbReference type="InterPro" id="IPR049278">
    <property type="entry name" value="MS_channel_C"/>
</dbReference>
<accession>A0A1I4P4G6</accession>
<organism evidence="11 12">
    <name type="scientific">Pelosinus propionicus DSM 13327</name>
    <dbReference type="NCBI Taxonomy" id="1123291"/>
    <lineage>
        <taxon>Bacteria</taxon>
        <taxon>Bacillati</taxon>
        <taxon>Bacillota</taxon>
        <taxon>Negativicutes</taxon>
        <taxon>Selenomonadales</taxon>
        <taxon>Sporomusaceae</taxon>
        <taxon>Pelosinus</taxon>
    </lineage>
</organism>
<feature type="transmembrane region" description="Helical" evidence="7">
    <location>
        <begin position="145"/>
        <end position="167"/>
    </location>
</feature>
<dbReference type="RefSeq" id="WP_090942844.1">
    <property type="nucleotide sequence ID" value="NZ_FOTS01000057.1"/>
</dbReference>
<feature type="transmembrane region" description="Helical" evidence="7">
    <location>
        <begin position="24"/>
        <end position="41"/>
    </location>
</feature>
<feature type="transmembrane region" description="Helical" evidence="7">
    <location>
        <begin position="103"/>
        <end position="124"/>
    </location>
</feature>
<dbReference type="Gene3D" id="2.30.30.60">
    <property type="match status" value="1"/>
</dbReference>
<dbReference type="InterPro" id="IPR011014">
    <property type="entry name" value="MscS_channel_TM-2"/>
</dbReference>
<dbReference type="SUPFAM" id="SSF82689">
    <property type="entry name" value="Mechanosensitive channel protein MscS (YggB), C-terminal domain"/>
    <property type="match status" value="1"/>
</dbReference>
<feature type="transmembrane region" description="Helical" evidence="7">
    <location>
        <begin position="66"/>
        <end position="88"/>
    </location>
</feature>
<feature type="domain" description="Mechanosensitive ion channel transmembrane helices 2/3" evidence="10">
    <location>
        <begin position="148"/>
        <end position="189"/>
    </location>
</feature>
<evidence type="ECO:0000256" key="7">
    <source>
        <dbReference type="SAM" id="Phobius"/>
    </source>
</evidence>
<feature type="domain" description="Mechanosensitive ion channel MscS" evidence="8">
    <location>
        <begin position="190"/>
        <end position="257"/>
    </location>
</feature>
<dbReference type="InterPro" id="IPR045042">
    <property type="entry name" value="YnaI-like"/>
</dbReference>
<dbReference type="PANTHER" id="PTHR43634:SF2">
    <property type="entry name" value="LOW CONDUCTANCE MECHANOSENSITIVE CHANNEL YNAI"/>
    <property type="match status" value="1"/>
</dbReference>
<dbReference type="Gene3D" id="1.10.287.1260">
    <property type="match status" value="1"/>
</dbReference>
<comment type="subcellular location">
    <subcellularLocation>
        <location evidence="1">Cell membrane</location>
        <topology evidence="1">Multi-pass membrane protein</topology>
    </subcellularLocation>
</comment>
<feature type="transmembrane region" description="Helical" evidence="7">
    <location>
        <begin position="173"/>
        <end position="192"/>
    </location>
</feature>
<dbReference type="Pfam" id="PF21082">
    <property type="entry name" value="MS_channel_3rd"/>
    <property type="match status" value="1"/>
</dbReference>
<protein>
    <submittedName>
        <fullName evidence="11">MscS family membrane protein</fullName>
    </submittedName>
</protein>
<name>A0A1I4P4G6_9FIRM</name>
<evidence type="ECO:0000256" key="2">
    <source>
        <dbReference type="ARBA" id="ARBA00008017"/>
    </source>
</evidence>
<evidence type="ECO:0000313" key="12">
    <source>
        <dbReference type="Proteomes" id="UP000199520"/>
    </source>
</evidence>
<dbReference type="AlphaFoldDB" id="A0A1I4P4G6"/>
<comment type="similarity">
    <text evidence="2">Belongs to the MscS (TC 1.A.23) family.</text>
</comment>
<feature type="domain" description="Mechanosensitive ion channel MscS C-terminal" evidence="9">
    <location>
        <begin position="263"/>
        <end position="350"/>
    </location>
</feature>
<proteinExistence type="inferred from homology"/>
<dbReference type="OrthoDB" id="9809206at2"/>
<dbReference type="InterPro" id="IPR006685">
    <property type="entry name" value="MscS_channel_2nd"/>
</dbReference>
<evidence type="ECO:0000256" key="4">
    <source>
        <dbReference type="ARBA" id="ARBA00022692"/>
    </source>
</evidence>
<evidence type="ECO:0000256" key="6">
    <source>
        <dbReference type="ARBA" id="ARBA00023136"/>
    </source>
</evidence>
<keyword evidence="12" id="KW-1185">Reference proteome</keyword>
<evidence type="ECO:0000256" key="1">
    <source>
        <dbReference type="ARBA" id="ARBA00004651"/>
    </source>
</evidence>
<keyword evidence="4 7" id="KW-0812">Transmembrane</keyword>
<dbReference type="SUPFAM" id="SSF50182">
    <property type="entry name" value="Sm-like ribonucleoproteins"/>
    <property type="match status" value="1"/>
</dbReference>
<gene>
    <name evidence="11" type="ORF">SAMN04490355_10577</name>
</gene>
<evidence type="ECO:0000259" key="9">
    <source>
        <dbReference type="Pfam" id="PF21082"/>
    </source>
</evidence>
<dbReference type="InterPro" id="IPR049142">
    <property type="entry name" value="MS_channel_1st"/>
</dbReference>